<dbReference type="EMBL" id="KN838972">
    <property type="protein sequence ID" value="KIJ91757.1"/>
    <property type="molecule type" value="Genomic_DNA"/>
</dbReference>
<protein>
    <submittedName>
        <fullName evidence="1">Unplaced genomic scaffold K443scaffold_437, whole genome shotgun sequence</fullName>
    </submittedName>
</protein>
<gene>
    <name evidence="1" type="ORF">K443DRAFT_14136</name>
</gene>
<dbReference type="OrthoDB" id="10328705at2759"/>
<reference evidence="2" key="2">
    <citation type="submission" date="2015-01" db="EMBL/GenBank/DDBJ databases">
        <title>Evolutionary Origins and Diversification of the Mycorrhizal Mutualists.</title>
        <authorList>
            <consortium name="DOE Joint Genome Institute"/>
            <consortium name="Mycorrhizal Genomics Consortium"/>
            <person name="Kohler A."/>
            <person name="Kuo A."/>
            <person name="Nagy L.G."/>
            <person name="Floudas D."/>
            <person name="Copeland A."/>
            <person name="Barry K.W."/>
            <person name="Cichocki N."/>
            <person name="Veneault-Fourrey C."/>
            <person name="LaButti K."/>
            <person name="Lindquist E.A."/>
            <person name="Lipzen A."/>
            <person name="Lundell T."/>
            <person name="Morin E."/>
            <person name="Murat C."/>
            <person name="Riley R."/>
            <person name="Ohm R."/>
            <person name="Sun H."/>
            <person name="Tunlid A."/>
            <person name="Henrissat B."/>
            <person name="Grigoriev I.V."/>
            <person name="Hibbett D.S."/>
            <person name="Martin F."/>
        </authorList>
    </citation>
    <scope>NUCLEOTIDE SEQUENCE [LARGE SCALE GENOMIC DNA]</scope>
    <source>
        <strain evidence="2">LaAM-08-1</strain>
    </source>
</reference>
<dbReference type="Proteomes" id="UP000054477">
    <property type="component" value="Unassembled WGS sequence"/>
</dbReference>
<accession>A0A0C9X5G2</accession>
<reference evidence="1 2" key="1">
    <citation type="submission" date="2014-04" db="EMBL/GenBank/DDBJ databases">
        <authorList>
            <consortium name="DOE Joint Genome Institute"/>
            <person name="Kuo A."/>
            <person name="Kohler A."/>
            <person name="Nagy L.G."/>
            <person name="Floudas D."/>
            <person name="Copeland A."/>
            <person name="Barry K.W."/>
            <person name="Cichocki N."/>
            <person name="Veneault-Fourrey C."/>
            <person name="LaButti K."/>
            <person name="Lindquist E.A."/>
            <person name="Lipzen A."/>
            <person name="Lundell T."/>
            <person name="Morin E."/>
            <person name="Murat C."/>
            <person name="Sun H."/>
            <person name="Tunlid A."/>
            <person name="Henrissat B."/>
            <person name="Grigoriev I.V."/>
            <person name="Hibbett D.S."/>
            <person name="Martin F."/>
            <person name="Nordberg H.P."/>
            <person name="Cantor M.N."/>
            <person name="Hua S.X."/>
        </authorList>
    </citation>
    <scope>NUCLEOTIDE SEQUENCE [LARGE SCALE GENOMIC DNA]</scope>
    <source>
        <strain evidence="1 2">LaAM-08-1</strain>
    </source>
</reference>
<evidence type="ECO:0000313" key="1">
    <source>
        <dbReference type="EMBL" id="KIJ91757.1"/>
    </source>
</evidence>
<dbReference type="HOGENOM" id="CLU_146168_0_0_1"/>
<sequence length="124" mass="13237">MSLITISALVNADGSFAFPPFGLPSKRNISVHQVASVQGLYQIIYDTVFESTPVLTATPAWLGEFGPSGGSTLDGAIINDLTKTFATVKLGDGGGNGQWRPFTIVLTGHELLRKTPQHLEEAHE</sequence>
<organism evidence="1 2">
    <name type="scientific">Laccaria amethystina LaAM-08-1</name>
    <dbReference type="NCBI Taxonomy" id="1095629"/>
    <lineage>
        <taxon>Eukaryota</taxon>
        <taxon>Fungi</taxon>
        <taxon>Dikarya</taxon>
        <taxon>Basidiomycota</taxon>
        <taxon>Agaricomycotina</taxon>
        <taxon>Agaricomycetes</taxon>
        <taxon>Agaricomycetidae</taxon>
        <taxon>Agaricales</taxon>
        <taxon>Agaricineae</taxon>
        <taxon>Hydnangiaceae</taxon>
        <taxon>Laccaria</taxon>
    </lineage>
</organism>
<proteinExistence type="predicted"/>
<dbReference type="AlphaFoldDB" id="A0A0C9X5G2"/>
<evidence type="ECO:0000313" key="2">
    <source>
        <dbReference type="Proteomes" id="UP000054477"/>
    </source>
</evidence>
<keyword evidence="2" id="KW-1185">Reference proteome</keyword>
<name>A0A0C9X5G2_9AGAR</name>